<feature type="domain" description="Ubiquitin-like" evidence="2">
    <location>
        <begin position="20"/>
        <end position="97"/>
    </location>
</feature>
<dbReference type="InterPro" id="IPR000626">
    <property type="entry name" value="Ubiquitin-like_dom"/>
</dbReference>
<organism evidence="3 4">
    <name type="scientific">Intoshia linei</name>
    <dbReference type="NCBI Taxonomy" id="1819745"/>
    <lineage>
        <taxon>Eukaryota</taxon>
        <taxon>Metazoa</taxon>
        <taxon>Spiralia</taxon>
        <taxon>Lophotrochozoa</taxon>
        <taxon>Mesozoa</taxon>
        <taxon>Orthonectida</taxon>
        <taxon>Rhopaluridae</taxon>
        <taxon>Intoshia</taxon>
    </lineage>
</organism>
<keyword evidence="4" id="KW-1185">Reference proteome</keyword>
<dbReference type="Gene3D" id="3.10.20.90">
    <property type="entry name" value="Phosphatidylinositol 3-kinase Catalytic Subunit, Chain A, domain 1"/>
    <property type="match status" value="1"/>
</dbReference>
<accession>A0A177ARJ8</accession>
<dbReference type="PANTHER" id="PTHR10562">
    <property type="entry name" value="SMALL UBIQUITIN-RELATED MODIFIER"/>
    <property type="match status" value="1"/>
</dbReference>
<dbReference type="AlphaFoldDB" id="A0A177ARJ8"/>
<evidence type="ECO:0000313" key="3">
    <source>
        <dbReference type="EMBL" id="OAF64618.1"/>
    </source>
</evidence>
<dbReference type="Proteomes" id="UP000078046">
    <property type="component" value="Unassembled WGS sequence"/>
</dbReference>
<evidence type="ECO:0000313" key="4">
    <source>
        <dbReference type="Proteomes" id="UP000078046"/>
    </source>
</evidence>
<reference evidence="3 4" key="1">
    <citation type="submission" date="2016-04" db="EMBL/GenBank/DDBJ databases">
        <title>The genome of Intoshia linei affirms orthonectids as highly simplified spiralians.</title>
        <authorList>
            <person name="Mikhailov K.V."/>
            <person name="Slusarev G.S."/>
            <person name="Nikitin M.A."/>
            <person name="Logacheva M.D."/>
            <person name="Penin A."/>
            <person name="Aleoshin V."/>
            <person name="Panchin Y.V."/>
        </authorList>
    </citation>
    <scope>NUCLEOTIDE SEQUENCE [LARGE SCALE GENOMIC DNA]</scope>
    <source>
        <strain evidence="3">Intl2013</strain>
        <tissue evidence="3">Whole animal</tissue>
    </source>
</reference>
<dbReference type="InterPro" id="IPR029071">
    <property type="entry name" value="Ubiquitin-like_domsf"/>
</dbReference>
<name>A0A177ARJ8_9BILA</name>
<evidence type="ECO:0000256" key="1">
    <source>
        <dbReference type="ARBA" id="ARBA00009185"/>
    </source>
</evidence>
<dbReference type="OrthoDB" id="442921at2759"/>
<dbReference type="InterPro" id="IPR022617">
    <property type="entry name" value="Rad60/SUMO-like_dom"/>
</dbReference>
<dbReference type="Pfam" id="PF11976">
    <property type="entry name" value="Rad60-SLD"/>
    <property type="match status" value="1"/>
</dbReference>
<dbReference type="PROSITE" id="PS50053">
    <property type="entry name" value="UBIQUITIN_2"/>
    <property type="match status" value="1"/>
</dbReference>
<comment type="similarity">
    <text evidence="1">Belongs to the ubiquitin family. SUMO subfamily.</text>
</comment>
<comment type="caution">
    <text evidence="3">The sequence shown here is derived from an EMBL/GenBank/DDBJ whole genome shotgun (WGS) entry which is preliminary data.</text>
</comment>
<proteinExistence type="inferred from homology"/>
<dbReference type="EMBL" id="LWCA01001717">
    <property type="protein sequence ID" value="OAF64618.1"/>
    <property type="molecule type" value="Genomic_DNA"/>
</dbReference>
<evidence type="ECO:0000259" key="2">
    <source>
        <dbReference type="PROSITE" id="PS50053"/>
    </source>
</evidence>
<protein>
    <submittedName>
        <fullName evidence="3">Small ubiquitin-related modifier 1</fullName>
    </submittedName>
</protein>
<sequence>MAEDHKSNGETEKKEKKSVEYINLKVCEQEGTEVLFKIKRTTPMRKLMKAFTEKTAMRYETSRFRFDGDPINETDTPNSLGLEDGDCIDAFAQQTGGFVNM</sequence>
<gene>
    <name evidence="3" type="ORF">A3Q56_07669</name>
</gene>
<dbReference type="SUPFAM" id="SSF54236">
    <property type="entry name" value="Ubiquitin-like"/>
    <property type="match status" value="1"/>
</dbReference>